<comment type="caution">
    <text evidence="1">The sequence shown here is derived from an EMBL/GenBank/DDBJ whole genome shotgun (WGS) entry which is preliminary data.</text>
</comment>
<reference evidence="1 2" key="1">
    <citation type="journal article" date="2020" name="Nat. Food">
        <title>A phased Vanilla planifolia genome enables genetic improvement of flavour and production.</title>
        <authorList>
            <person name="Hasing T."/>
            <person name="Tang H."/>
            <person name="Brym M."/>
            <person name="Khazi F."/>
            <person name="Huang T."/>
            <person name="Chambers A.H."/>
        </authorList>
    </citation>
    <scope>NUCLEOTIDE SEQUENCE [LARGE SCALE GENOMIC DNA]</scope>
    <source>
        <tissue evidence="1">Leaf</tissue>
    </source>
</reference>
<dbReference type="EMBL" id="JADCNL010000001">
    <property type="protein sequence ID" value="KAG0497928.1"/>
    <property type="molecule type" value="Genomic_DNA"/>
</dbReference>
<evidence type="ECO:0000313" key="2">
    <source>
        <dbReference type="Proteomes" id="UP000636800"/>
    </source>
</evidence>
<dbReference type="OrthoDB" id="8062037at2759"/>
<keyword evidence="2" id="KW-1185">Reference proteome</keyword>
<proteinExistence type="predicted"/>
<gene>
    <name evidence="1" type="ORF">HPP92_002619</name>
</gene>
<accession>A0A835S5U3</accession>
<protein>
    <submittedName>
        <fullName evidence="1">Uncharacterized protein</fullName>
    </submittedName>
</protein>
<dbReference type="Proteomes" id="UP000636800">
    <property type="component" value="Chromosome 1"/>
</dbReference>
<sequence>MTSLSATAMPLPFVYDLEGHNSTRRRLLHRRTSVEITRPRSGKSPTSSSIFYTIKDQTFASAWASPCGAKKESARFVILLLTWITHLLPRTLPPAPARRIVRYFLTDAEWGFVLAVGCVEGVFVARLERERGRAVDRGGCGDSPSGAAGLRNGVEEGCRGRCEEEEKAAAQAEGLCCG</sequence>
<name>A0A835S5U3_VANPL</name>
<evidence type="ECO:0000313" key="1">
    <source>
        <dbReference type="EMBL" id="KAG0497928.1"/>
    </source>
</evidence>
<dbReference type="AlphaFoldDB" id="A0A835S5U3"/>
<organism evidence="1 2">
    <name type="scientific">Vanilla planifolia</name>
    <name type="common">Vanilla</name>
    <dbReference type="NCBI Taxonomy" id="51239"/>
    <lineage>
        <taxon>Eukaryota</taxon>
        <taxon>Viridiplantae</taxon>
        <taxon>Streptophyta</taxon>
        <taxon>Embryophyta</taxon>
        <taxon>Tracheophyta</taxon>
        <taxon>Spermatophyta</taxon>
        <taxon>Magnoliopsida</taxon>
        <taxon>Liliopsida</taxon>
        <taxon>Asparagales</taxon>
        <taxon>Orchidaceae</taxon>
        <taxon>Vanilloideae</taxon>
        <taxon>Vanilleae</taxon>
        <taxon>Vanilla</taxon>
    </lineage>
</organism>